<dbReference type="Proteomes" id="UP000838672">
    <property type="component" value="Unassembled WGS sequence"/>
</dbReference>
<dbReference type="EMBL" id="CAKLDI010000002">
    <property type="protein sequence ID" value="CAH0535520.1"/>
    <property type="molecule type" value="Genomic_DNA"/>
</dbReference>
<comment type="caution">
    <text evidence="1">The sequence shown here is derived from an EMBL/GenBank/DDBJ whole genome shotgun (WGS) entry which is preliminary data.</text>
</comment>
<accession>A0ABM8ZXP1</accession>
<proteinExistence type="predicted"/>
<organism evidence="1 2">
    <name type="scientific">Vibrio stylophorae</name>
    <dbReference type="NCBI Taxonomy" id="659351"/>
    <lineage>
        <taxon>Bacteria</taxon>
        <taxon>Pseudomonadati</taxon>
        <taxon>Pseudomonadota</taxon>
        <taxon>Gammaproteobacteria</taxon>
        <taxon>Vibrionales</taxon>
        <taxon>Vibrionaceae</taxon>
        <taxon>Vibrio</taxon>
    </lineage>
</organism>
<gene>
    <name evidence="1" type="ORF">VST7929_03091</name>
</gene>
<dbReference type="RefSeq" id="WP_237468433.1">
    <property type="nucleotide sequence ID" value="NZ_CAKLDI010000002.1"/>
</dbReference>
<evidence type="ECO:0000313" key="2">
    <source>
        <dbReference type="Proteomes" id="UP000838672"/>
    </source>
</evidence>
<sequence length="425" mass="48256">MRKLLKACLGLLLLAVLLIVALGFYMHGDEPLSVNSKAMLERVEQSIPDESRAYFYLLGFNAPSAQGAEQGPIHYGRQRFEQVKKTATGTDFPIDERFYTYTPLPCIKAHFVGCFEPQVLQVAKDNLVNNAQLFERYQQLIALDDFAHLTAPTGDEPLPDYVHLMAGSEMVLQSILLRAEAGDLTKAQQDLDLFIKHQRHWLAQSDNLLIKFVSLRTLTYSFELRHALNMRYALNLTPLAPLSKAERDLYLPMAREYAMMDTLYQQFADAKYAHLYFSDLYLAMPKVIQRLFYKPNMTSNYQQYPFQLAAERSQQTLAQYLAASNEPQARAAMSEIQNMIGVNLVDVATPHYLAYVEKIRVAEIQILLMNAVSDTPVTQWQARVKTLFPSNQVRLNQQSLCVELPKLKVPSVCIATPSVYLKSAA</sequence>
<evidence type="ECO:0000313" key="1">
    <source>
        <dbReference type="EMBL" id="CAH0535520.1"/>
    </source>
</evidence>
<protein>
    <submittedName>
        <fullName evidence="1">Uncharacterized protein</fullName>
    </submittedName>
</protein>
<reference evidence="1" key="1">
    <citation type="submission" date="2021-11" db="EMBL/GenBank/DDBJ databases">
        <authorList>
            <person name="Rodrigo-Torres L."/>
            <person name="Arahal R. D."/>
            <person name="Lucena T."/>
        </authorList>
    </citation>
    <scope>NUCLEOTIDE SEQUENCE</scope>
    <source>
        <strain evidence="1">CECT 7929</strain>
    </source>
</reference>
<name>A0ABM8ZXP1_9VIBR</name>
<keyword evidence="2" id="KW-1185">Reference proteome</keyword>